<dbReference type="InterPro" id="IPR018152">
    <property type="entry name" value="SOD_Cu/Zn_BS"/>
</dbReference>
<proteinExistence type="inferred from homology"/>
<evidence type="ECO:0000256" key="6">
    <source>
        <dbReference type="ARBA" id="ARBA00022729"/>
    </source>
</evidence>
<comment type="cofactor">
    <cofactor evidence="15">
        <name>Cu cation</name>
        <dbReference type="ChEBI" id="CHEBI:23378"/>
    </cofactor>
    <text evidence="15">Binds 1 copper ion per subunit.</text>
</comment>
<evidence type="ECO:0000256" key="9">
    <source>
        <dbReference type="ARBA" id="ARBA00023002"/>
    </source>
</evidence>
<keyword evidence="8" id="KW-0049">Antioxidant</keyword>
<evidence type="ECO:0000256" key="16">
    <source>
        <dbReference type="SAM" id="Phobius"/>
    </source>
</evidence>
<evidence type="ECO:0000256" key="13">
    <source>
        <dbReference type="ARBA" id="ARBA00023180"/>
    </source>
</evidence>
<dbReference type="InterPro" id="IPR001424">
    <property type="entry name" value="SOD_Cu_Zn_dom"/>
</dbReference>
<keyword evidence="13" id="KW-0325">Glycoprotein</keyword>
<dbReference type="PRINTS" id="PR00068">
    <property type="entry name" value="CUZNDISMTASE"/>
</dbReference>
<dbReference type="Pfam" id="PF00080">
    <property type="entry name" value="Sod_Cu"/>
    <property type="match status" value="1"/>
</dbReference>
<comment type="subcellular location">
    <subcellularLocation>
        <location evidence="2">Golgi apparatus</location>
        <location evidence="2">trans-Golgi network</location>
    </subcellularLocation>
    <subcellularLocation>
        <location evidence="1">Secreted</location>
        <location evidence="1">Extracellular space</location>
    </subcellularLocation>
</comment>
<accession>A0A8J6K4P0</accession>
<dbReference type="Gene3D" id="2.60.40.200">
    <property type="entry name" value="Superoxide dismutase, copper/zinc binding domain"/>
    <property type="match status" value="1"/>
</dbReference>
<comment type="function">
    <text evidence="14">Protect the extracellular space from toxic effect of reactive oxygen intermediates by converting superoxide radicals into hydrogen peroxide and oxygen.</text>
</comment>
<name>A0A8J6K4P0_ELECQ</name>
<keyword evidence="10 15" id="KW-0186">Copper</keyword>
<keyword evidence="5 15" id="KW-0479">Metal-binding</keyword>
<evidence type="ECO:0000256" key="7">
    <source>
        <dbReference type="ARBA" id="ARBA00022833"/>
    </source>
</evidence>
<keyword evidence="12" id="KW-1015">Disulfide bond</keyword>
<evidence type="ECO:0000256" key="15">
    <source>
        <dbReference type="RuleBase" id="RU000393"/>
    </source>
</evidence>
<dbReference type="InterPro" id="IPR024134">
    <property type="entry name" value="SOD_Cu/Zn_/chaperone"/>
</dbReference>
<dbReference type="GO" id="GO:0005507">
    <property type="term" value="F:copper ion binding"/>
    <property type="evidence" value="ECO:0007669"/>
    <property type="project" value="InterPro"/>
</dbReference>
<dbReference type="PROSITE" id="PS00332">
    <property type="entry name" value="SOD_CU_ZN_2"/>
    <property type="match status" value="1"/>
</dbReference>
<dbReference type="GO" id="GO:0004784">
    <property type="term" value="F:superoxide dismutase activity"/>
    <property type="evidence" value="ECO:0007669"/>
    <property type="project" value="UniProtKB-EC"/>
</dbReference>
<evidence type="ECO:0000313" key="19">
    <source>
        <dbReference type="Proteomes" id="UP000770717"/>
    </source>
</evidence>
<comment type="caution">
    <text evidence="18">The sequence shown here is derived from an EMBL/GenBank/DDBJ whole genome shotgun (WGS) entry which is preliminary data.</text>
</comment>
<evidence type="ECO:0000256" key="8">
    <source>
        <dbReference type="ARBA" id="ARBA00022862"/>
    </source>
</evidence>
<keyword evidence="16" id="KW-0812">Transmembrane</keyword>
<evidence type="ECO:0000256" key="4">
    <source>
        <dbReference type="ARBA" id="ARBA00022525"/>
    </source>
</evidence>
<dbReference type="SUPFAM" id="SSF49329">
    <property type="entry name" value="Cu,Zn superoxide dismutase-like"/>
    <property type="match status" value="1"/>
</dbReference>
<comment type="catalytic activity">
    <reaction evidence="15">
        <text>2 superoxide + 2 H(+) = H2O2 + O2</text>
        <dbReference type="Rhea" id="RHEA:20696"/>
        <dbReference type="ChEBI" id="CHEBI:15378"/>
        <dbReference type="ChEBI" id="CHEBI:15379"/>
        <dbReference type="ChEBI" id="CHEBI:16240"/>
        <dbReference type="ChEBI" id="CHEBI:18421"/>
        <dbReference type="EC" id="1.15.1.1"/>
    </reaction>
</comment>
<dbReference type="GO" id="GO:0005794">
    <property type="term" value="C:Golgi apparatus"/>
    <property type="evidence" value="ECO:0007669"/>
    <property type="project" value="UniProtKB-SubCell"/>
</dbReference>
<dbReference type="EMBL" id="WNTK01000007">
    <property type="protein sequence ID" value="KAG9479662.1"/>
    <property type="molecule type" value="Genomic_DNA"/>
</dbReference>
<keyword evidence="9 15" id="KW-0560">Oxidoreductase</keyword>
<evidence type="ECO:0000259" key="17">
    <source>
        <dbReference type="Pfam" id="PF00080"/>
    </source>
</evidence>
<evidence type="ECO:0000256" key="5">
    <source>
        <dbReference type="ARBA" id="ARBA00022723"/>
    </source>
</evidence>
<dbReference type="PANTHER" id="PTHR10003">
    <property type="entry name" value="SUPEROXIDE DISMUTASE CU-ZN -RELATED"/>
    <property type="match status" value="1"/>
</dbReference>
<evidence type="ECO:0000256" key="3">
    <source>
        <dbReference type="ARBA" id="ARBA00010457"/>
    </source>
</evidence>
<dbReference type="InterPro" id="IPR036423">
    <property type="entry name" value="SOD-like_Cu/Zn_dom_sf"/>
</dbReference>
<evidence type="ECO:0000256" key="14">
    <source>
        <dbReference type="ARBA" id="ARBA00060347"/>
    </source>
</evidence>
<keyword evidence="4" id="KW-0964">Secreted</keyword>
<dbReference type="GO" id="GO:0005576">
    <property type="term" value="C:extracellular region"/>
    <property type="evidence" value="ECO:0007669"/>
    <property type="project" value="UniProtKB-SubCell"/>
</dbReference>
<protein>
    <recommendedName>
        <fullName evidence="15">Superoxide dismutase [Cu-Zn]</fullName>
        <ecNumber evidence="15">1.15.1.1</ecNumber>
    </recommendedName>
</protein>
<dbReference type="FunFam" id="2.60.40.200:FF:000008">
    <property type="entry name" value="Superoxide dismutase [Cu-Zn]"/>
    <property type="match status" value="1"/>
</dbReference>
<keyword evidence="16" id="KW-1133">Transmembrane helix</keyword>
<keyword evidence="11" id="KW-0333">Golgi apparatus</keyword>
<gene>
    <name evidence="18" type="ORF">GDO78_011603</name>
</gene>
<feature type="domain" description="Superoxide dismutase copper/zinc binding" evidence="17">
    <location>
        <begin position="80"/>
        <end position="211"/>
    </location>
</feature>
<comment type="cofactor">
    <cofactor evidence="15">
        <name>Zn(2+)</name>
        <dbReference type="ChEBI" id="CHEBI:29105"/>
    </cofactor>
    <text evidence="15">Binds 1 zinc ion per subunit.</text>
</comment>
<keyword evidence="6" id="KW-0732">Signal</keyword>
<dbReference type="AlphaFoldDB" id="A0A8J6K4P0"/>
<dbReference type="OrthoDB" id="666972at2759"/>
<dbReference type="PROSITE" id="PS00087">
    <property type="entry name" value="SOD_CU_ZN_1"/>
    <property type="match status" value="1"/>
</dbReference>
<comment type="function">
    <text evidence="15">Destroys radicals which are normally produced within the cells and which are toxic to biological systems.</text>
</comment>
<keyword evidence="16" id="KW-0472">Membrane</keyword>
<organism evidence="18 19">
    <name type="scientific">Eleutherodactylus coqui</name>
    <name type="common">Puerto Rican coqui</name>
    <dbReference type="NCBI Taxonomy" id="57060"/>
    <lineage>
        <taxon>Eukaryota</taxon>
        <taxon>Metazoa</taxon>
        <taxon>Chordata</taxon>
        <taxon>Craniata</taxon>
        <taxon>Vertebrata</taxon>
        <taxon>Euteleostomi</taxon>
        <taxon>Amphibia</taxon>
        <taxon>Batrachia</taxon>
        <taxon>Anura</taxon>
        <taxon>Neobatrachia</taxon>
        <taxon>Hyloidea</taxon>
        <taxon>Eleutherodactylidae</taxon>
        <taxon>Eleutherodactylinae</taxon>
        <taxon>Eleutherodactylus</taxon>
        <taxon>Eleutherodactylus</taxon>
    </lineage>
</organism>
<dbReference type="EC" id="1.15.1.1" evidence="15"/>
<evidence type="ECO:0000256" key="11">
    <source>
        <dbReference type="ARBA" id="ARBA00023034"/>
    </source>
</evidence>
<comment type="similarity">
    <text evidence="3 15">Belongs to the Cu-Zn superoxide dismutase family.</text>
</comment>
<sequence length="228" mass="25156">MSCIFYPSFILYLYAFCGVGTMTLPRDEAQMLTDMSQKADDICNMSLFGIPSKNNPDNHTYGICNLQPNPKLDEGEIKITGLVLFRQSYPNGKLEAYFMIQGFPQNCNQSGRAIHIHTFGDLSNGCDSTGGHYNPFSVNHPNHPGDFGNFEVQNGKIQQHRPNLEATFFGFYSVFGKSVVVHKSLDDLGLGNNEASLQNGNAGTRLACCVIGSTSKTTWEKFITSKDS</sequence>
<feature type="transmembrane region" description="Helical" evidence="16">
    <location>
        <begin position="6"/>
        <end position="25"/>
    </location>
</feature>
<keyword evidence="19" id="KW-1185">Reference proteome</keyword>
<evidence type="ECO:0000256" key="1">
    <source>
        <dbReference type="ARBA" id="ARBA00004239"/>
    </source>
</evidence>
<dbReference type="Proteomes" id="UP000770717">
    <property type="component" value="Unassembled WGS sequence"/>
</dbReference>
<evidence type="ECO:0000256" key="10">
    <source>
        <dbReference type="ARBA" id="ARBA00023008"/>
    </source>
</evidence>
<keyword evidence="7 15" id="KW-0862">Zinc</keyword>
<reference evidence="18" key="1">
    <citation type="thesis" date="2020" institute="ProQuest LLC" country="789 East Eisenhower Parkway, Ann Arbor, MI, USA">
        <title>Comparative Genomics and Chromosome Evolution.</title>
        <authorList>
            <person name="Mudd A.B."/>
        </authorList>
    </citation>
    <scope>NUCLEOTIDE SEQUENCE</scope>
    <source>
        <strain evidence="18">HN-11 Male</strain>
        <tissue evidence="18">Kidney and liver</tissue>
    </source>
</reference>
<evidence type="ECO:0000313" key="18">
    <source>
        <dbReference type="EMBL" id="KAG9479662.1"/>
    </source>
</evidence>
<evidence type="ECO:0000256" key="12">
    <source>
        <dbReference type="ARBA" id="ARBA00023157"/>
    </source>
</evidence>
<evidence type="ECO:0000256" key="2">
    <source>
        <dbReference type="ARBA" id="ARBA00004601"/>
    </source>
</evidence>